<name>A0A5C1NLP4_9GAMM</name>
<dbReference type="AlphaFoldDB" id="A0A5C1NLP4"/>
<dbReference type="RefSeq" id="WP_149286440.1">
    <property type="nucleotide sequence ID" value="NZ_CP038437.2"/>
</dbReference>
<dbReference type="EMBL" id="CP038437">
    <property type="protein sequence ID" value="QEM83318.1"/>
    <property type="molecule type" value="Genomic_DNA"/>
</dbReference>
<evidence type="ECO:0000313" key="2">
    <source>
        <dbReference type="Proteomes" id="UP000324285"/>
    </source>
</evidence>
<evidence type="ECO:0000313" key="1">
    <source>
        <dbReference type="EMBL" id="QEM83318.1"/>
    </source>
</evidence>
<sequence>MPTVLRQNGFRFYFYSHEPDEPPHVHVDYSSASAKIWLHDITIARNIGFSAKEVGKIQRIVREHQETLQEAWHAFFGI</sequence>
<dbReference type="InterPro" id="IPR025427">
    <property type="entry name" value="DUF4160"/>
</dbReference>
<dbReference type="KEGG" id="hbh:E4T21_18465"/>
<organism evidence="1 2">
    <name type="scientific">Halomonas binhaiensis</name>
    <dbReference type="NCBI Taxonomy" id="2562282"/>
    <lineage>
        <taxon>Bacteria</taxon>
        <taxon>Pseudomonadati</taxon>
        <taxon>Pseudomonadota</taxon>
        <taxon>Gammaproteobacteria</taxon>
        <taxon>Oceanospirillales</taxon>
        <taxon>Halomonadaceae</taxon>
        <taxon>Halomonas</taxon>
    </lineage>
</organism>
<gene>
    <name evidence="1" type="ORF">E4T21_18465</name>
</gene>
<proteinExistence type="predicted"/>
<protein>
    <submittedName>
        <fullName evidence="1">DUF4160 domain-containing protein</fullName>
    </submittedName>
</protein>
<dbReference type="Pfam" id="PF13711">
    <property type="entry name" value="DUF4160"/>
    <property type="match status" value="1"/>
</dbReference>
<accession>A0A5C1NLP4</accession>
<dbReference type="Proteomes" id="UP000324285">
    <property type="component" value="Chromosome"/>
</dbReference>
<keyword evidence="2" id="KW-1185">Reference proteome</keyword>
<reference evidence="1" key="1">
    <citation type="submission" date="2021-02" db="EMBL/GenBank/DDBJ databases">
        <title>Strain Y2R2, a novel species of the genus Halomonas.</title>
        <authorList>
            <person name="Huang H."/>
        </authorList>
    </citation>
    <scope>NUCLEOTIDE SEQUENCE</scope>
    <source>
        <strain evidence="1">Y2R2</strain>
    </source>
</reference>
<dbReference type="OrthoDB" id="122670at2"/>